<evidence type="ECO:0000256" key="1">
    <source>
        <dbReference type="ARBA" id="ARBA00007692"/>
    </source>
</evidence>
<dbReference type="EMBL" id="AGSI01000012">
    <property type="protein sequence ID" value="EIE21408.1"/>
    <property type="molecule type" value="Genomic_DNA"/>
</dbReference>
<dbReference type="Pfam" id="PF02536">
    <property type="entry name" value="mTERF"/>
    <property type="match status" value="1"/>
</dbReference>
<keyword evidence="2" id="KW-0805">Transcription regulation</keyword>
<feature type="compositionally biased region" description="Acidic residues" evidence="4">
    <location>
        <begin position="243"/>
        <end position="264"/>
    </location>
</feature>
<protein>
    <submittedName>
        <fullName evidence="5">Uncharacterized protein</fullName>
    </submittedName>
</protein>
<dbReference type="KEGG" id="csl:COCSUDRAFT_56628"/>
<dbReference type="GeneID" id="17039392"/>
<keyword evidence="2" id="KW-0806">Transcription termination</keyword>
<comment type="similarity">
    <text evidence="1">Belongs to the mTERF family.</text>
</comment>
<evidence type="ECO:0000313" key="5">
    <source>
        <dbReference type="EMBL" id="EIE21408.1"/>
    </source>
</evidence>
<dbReference type="InterPro" id="IPR003690">
    <property type="entry name" value="MTERF"/>
</dbReference>
<keyword evidence="2" id="KW-0804">Transcription</keyword>
<reference evidence="5 6" key="1">
    <citation type="journal article" date="2012" name="Genome Biol.">
        <title>The genome of the polar eukaryotic microalga coccomyxa subellipsoidea reveals traits of cold adaptation.</title>
        <authorList>
            <person name="Blanc G."/>
            <person name="Agarkova I."/>
            <person name="Grimwood J."/>
            <person name="Kuo A."/>
            <person name="Brueggeman A."/>
            <person name="Dunigan D."/>
            <person name="Gurnon J."/>
            <person name="Ladunga I."/>
            <person name="Lindquist E."/>
            <person name="Lucas S."/>
            <person name="Pangilinan J."/>
            <person name="Proschold T."/>
            <person name="Salamov A."/>
            <person name="Schmutz J."/>
            <person name="Weeks D."/>
            <person name="Yamada T."/>
            <person name="Claverie J.M."/>
            <person name="Grigoriev I."/>
            <person name="Van Etten J."/>
            <person name="Lomsadze A."/>
            <person name="Borodovsky M."/>
        </authorList>
    </citation>
    <scope>NUCLEOTIDE SEQUENCE [LARGE SCALE GENOMIC DNA]</scope>
    <source>
        <strain evidence="5 6">C-169</strain>
    </source>
</reference>
<accession>I0YSN9</accession>
<sequence length="272" mass="30404">MASCLQRRPSLLLEDLETRLFPLCEYLDTIGIPPEQQRLIIVKRPHVMVQSLDDVRGVMAFLVGHGVEKAALTQLVTSAKGLLSIRRPVLALRMRMLKEHLGGNALDVTRYPEYLMQRTWRVGSRTALVKHHGRQVVMPSQVDQKAWDRILRSQWVKHEDLPIPLSKLLNSNLLWVCEALRISEADGAAFVEKWEAEEGERWSELTAETASIAQLVAVEEAAEAEVAAEAELRAALESMTSVEGEDAYEAPEEPVELELEDDDAPTVLPGVA</sequence>
<organism evidence="5 6">
    <name type="scientific">Coccomyxa subellipsoidea (strain C-169)</name>
    <name type="common">Green microalga</name>
    <dbReference type="NCBI Taxonomy" id="574566"/>
    <lineage>
        <taxon>Eukaryota</taxon>
        <taxon>Viridiplantae</taxon>
        <taxon>Chlorophyta</taxon>
        <taxon>core chlorophytes</taxon>
        <taxon>Trebouxiophyceae</taxon>
        <taxon>Trebouxiophyceae incertae sedis</taxon>
        <taxon>Coccomyxaceae</taxon>
        <taxon>Coccomyxa</taxon>
        <taxon>Coccomyxa subellipsoidea</taxon>
    </lineage>
</organism>
<keyword evidence="6" id="KW-1185">Reference proteome</keyword>
<dbReference type="RefSeq" id="XP_005645952.1">
    <property type="nucleotide sequence ID" value="XM_005645895.1"/>
</dbReference>
<dbReference type="Gene3D" id="1.25.70.10">
    <property type="entry name" value="Transcription termination factor 3, mitochondrial"/>
    <property type="match status" value="1"/>
</dbReference>
<dbReference type="GO" id="GO:0003676">
    <property type="term" value="F:nucleic acid binding"/>
    <property type="evidence" value="ECO:0007669"/>
    <property type="project" value="InterPro"/>
</dbReference>
<dbReference type="GO" id="GO:0006353">
    <property type="term" value="P:DNA-templated transcription termination"/>
    <property type="evidence" value="ECO:0007669"/>
    <property type="project" value="UniProtKB-KW"/>
</dbReference>
<gene>
    <name evidence="5" type="ORF">COCSUDRAFT_56628</name>
</gene>
<name>I0YSN9_COCSC</name>
<evidence type="ECO:0000256" key="4">
    <source>
        <dbReference type="SAM" id="MobiDB-lite"/>
    </source>
</evidence>
<evidence type="ECO:0000256" key="2">
    <source>
        <dbReference type="ARBA" id="ARBA00022472"/>
    </source>
</evidence>
<feature type="region of interest" description="Disordered" evidence="4">
    <location>
        <begin position="238"/>
        <end position="272"/>
    </location>
</feature>
<proteinExistence type="inferred from homology"/>
<dbReference type="InterPro" id="IPR038538">
    <property type="entry name" value="MTERF_sf"/>
</dbReference>
<evidence type="ECO:0000256" key="3">
    <source>
        <dbReference type="ARBA" id="ARBA00022946"/>
    </source>
</evidence>
<comment type="caution">
    <text evidence="5">The sequence shown here is derived from an EMBL/GenBank/DDBJ whole genome shotgun (WGS) entry which is preliminary data.</text>
</comment>
<evidence type="ECO:0000313" key="6">
    <source>
        <dbReference type="Proteomes" id="UP000007264"/>
    </source>
</evidence>
<keyword evidence="3" id="KW-0809">Transit peptide</keyword>
<dbReference type="Proteomes" id="UP000007264">
    <property type="component" value="Unassembled WGS sequence"/>
</dbReference>
<dbReference type="OrthoDB" id="515088at2759"/>
<dbReference type="AlphaFoldDB" id="I0YSN9"/>